<proteinExistence type="predicted"/>
<dbReference type="EMBL" id="CAJOBE010023111">
    <property type="protein sequence ID" value="CAF4254910.1"/>
    <property type="molecule type" value="Genomic_DNA"/>
</dbReference>
<dbReference type="Proteomes" id="UP000663874">
    <property type="component" value="Unassembled WGS sequence"/>
</dbReference>
<evidence type="ECO:0000313" key="1">
    <source>
        <dbReference type="EMBL" id="CAF4254910.1"/>
    </source>
</evidence>
<sequence length="69" mass="7847">MAPIVMENITYNQLLQKTDALHGCQHLSFKLTSEFAKLCELDGNINDGLDRKFDENYHEPAKLFGNYAA</sequence>
<accession>A0A820F128</accession>
<name>A0A820F128_9BILA</name>
<gene>
    <name evidence="1" type="ORF">FNK824_LOCUS38794</name>
</gene>
<comment type="caution">
    <text evidence="1">The sequence shown here is derived from an EMBL/GenBank/DDBJ whole genome shotgun (WGS) entry which is preliminary data.</text>
</comment>
<evidence type="ECO:0000313" key="2">
    <source>
        <dbReference type="Proteomes" id="UP000663874"/>
    </source>
</evidence>
<reference evidence="1" key="1">
    <citation type="submission" date="2021-02" db="EMBL/GenBank/DDBJ databases">
        <authorList>
            <person name="Nowell W R."/>
        </authorList>
    </citation>
    <scope>NUCLEOTIDE SEQUENCE</scope>
</reference>
<protein>
    <submittedName>
        <fullName evidence="1">Uncharacterized protein</fullName>
    </submittedName>
</protein>
<organism evidence="1 2">
    <name type="scientific">Rotaria sordida</name>
    <dbReference type="NCBI Taxonomy" id="392033"/>
    <lineage>
        <taxon>Eukaryota</taxon>
        <taxon>Metazoa</taxon>
        <taxon>Spiralia</taxon>
        <taxon>Gnathifera</taxon>
        <taxon>Rotifera</taxon>
        <taxon>Eurotatoria</taxon>
        <taxon>Bdelloidea</taxon>
        <taxon>Philodinida</taxon>
        <taxon>Philodinidae</taxon>
        <taxon>Rotaria</taxon>
    </lineage>
</organism>
<dbReference type="AlphaFoldDB" id="A0A820F128"/>